<evidence type="ECO:0000313" key="1">
    <source>
        <dbReference type="EMBL" id="KAK9723120.1"/>
    </source>
</evidence>
<reference evidence="1 2" key="1">
    <citation type="journal article" date="2024" name="BMC Genomics">
        <title>De novo assembly and annotation of Popillia japonica's genome with initial clues to its potential as an invasive pest.</title>
        <authorList>
            <person name="Cucini C."/>
            <person name="Boschi S."/>
            <person name="Funari R."/>
            <person name="Cardaioli E."/>
            <person name="Iannotti N."/>
            <person name="Marturano G."/>
            <person name="Paoli F."/>
            <person name="Bruttini M."/>
            <person name="Carapelli A."/>
            <person name="Frati F."/>
            <person name="Nardi F."/>
        </authorList>
    </citation>
    <scope>NUCLEOTIDE SEQUENCE [LARGE SCALE GENOMIC DNA]</scope>
    <source>
        <strain evidence="1">DMR45628</strain>
    </source>
</reference>
<name>A0AAW1KP87_POPJA</name>
<keyword evidence="2" id="KW-1185">Reference proteome</keyword>
<comment type="caution">
    <text evidence="1">The sequence shown here is derived from an EMBL/GenBank/DDBJ whole genome shotgun (WGS) entry which is preliminary data.</text>
</comment>
<evidence type="ECO:0000313" key="2">
    <source>
        <dbReference type="Proteomes" id="UP001458880"/>
    </source>
</evidence>
<dbReference type="EMBL" id="JASPKY010000182">
    <property type="protein sequence ID" value="KAK9723120.1"/>
    <property type="molecule type" value="Genomic_DNA"/>
</dbReference>
<sequence length="80" mass="8572">MQLRFLREREIFGEPGDSHDSSGLLPQLSPLSGAIGGAAALLKTSRLAVEIALTLFKHENAPSFGSTLELTIVIRGRQSP</sequence>
<gene>
    <name evidence="1" type="ORF">QE152_g19299</name>
</gene>
<dbReference type="Proteomes" id="UP001458880">
    <property type="component" value="Unassembled WGS sequence"/>
</dbReference>
<proteinExistence type="predicted"/>
<dbReference type="AlphaFoldDB" id="A0AAW1KP87"/>
<organism evidence="1 2">
    <name type="scientific">Popillia japonica</name>
    <name type="common">Japanese beetle</name>
    <dbReference type="NCBI Taxonomy" id="7064"/>
    <lineage>
        <taxon>Eukaryota</taxon>
        <taxon>Metazoa</taxon>
        <taxon>Ecdysozoa</taxon>
        <taxon>Arthropoda</taxon>
        <taxon>Hexapoda</taxon>
        <taxon>Insecta</taxon>
        <taxon>Pterygota</taxon>
        <taxon>Neoptera</taxon>
        <taxon>Endopterygota</taxon>
        <taxon>Coleoptera</taxon>
        <taxon>Polyphaga</taxon>
        <taxon>Scarabaeiformia</taxon>
        <taxon>Scarabaeidae</taxon>
        <taxon>Rutelinae</taxon>
        <taxon>Popillia</taxon>
    </lineage>
</organism>
<protein>
    <submittedName>
        <fullName evidence="1">Uncharacterized protein</fullName>
    </submittedName>
</protein>
<accession>A0AAW1KP87</accession>